<dbReference type="Proteomes" id="UP000595448">
    <property type="component" value="Chromosome"/>
</dbReference>
<gene>
    <name evidence="1" type="ORF">JIP62_08250</name>
</gene>
<name>A0ABX7BPD8_9CAUL</name>
<evidence type="ECO:0000313" key="1">
    <source>
        <dbReference type="EMBL" id="QQQ17355.1"/>
    </source>
</evidence>
<protein>
    <submittedName>
        <fullName evidence="1">DUF2256 domain-containing protein</fullName>
    </submittedName>
</protein>
<accession>A0ABX7BPD8</accession>
<proteinExistence type="predicted"/>
<dbReference type="PANTHER" id="PTHR37463:SF1">
    <property type="entry name" value="DUF2256 DOMAIN-CONTAINING PROTEIN"/>
    <property type="match status" value="1"/>
</dbReference>
<sequence>MARKHVNKGTAPDKGNLPQKTCVACGRPFAWRRKWARDWDQVRFCSDRCRTTGVAKP</sequence>
<dbReference type="InterPro" id="IPR017136">
    <property type="entry name" value="UCP037205"/>
</dbReference>
<dbReference type="EMBL" id="CP067977">
    <property type="protein sequence ID" value="QQQ17355.1"/>
    <property type="molecule type" value="Genomic_DNA"/>
</dbReference>
<reference evidence="1 2" key="1">
    <citation type="submission" date="2021-01" db="EMBL/GenBank/DDBJ databases">
        <title>Brevundimonas vitis sp. nov., an bacterium isolated from grape (Vitis vinifera).</title>
        <authorList>
            <person name="Jiang L."/>
            <person name="Lee J."/>
        </authorList>
    </citation>
    <scope>NUCLEOTIDE SEQUENCE [LARGE SCALE GENOMIC DNA]</scope>
    <source>
        <strain evidence="1 2">GRTSA-9</strain>
    </source>
</reference>
<dbReference type="RefSeq" id="WP_201101686.1">
    <property type="nucleotide sequence ID" value="NZ_CP067977.1"/>
</dbReference>
<dbReference type="Pfam" id="PF10013">
    <property type="entry name" value="DUF2256"/>
    <property type="match status" value="1"/>
</dbReference>
<organism evidence="1 2">
    <name type="scientific">Brevundimonas vitisensis</name>
    <dbReference type="NCBI Taxonomy" id="2800818"/>
    <lineage>
        <taxon>Bacteria</taxon>
        <taxon>Pseudomonadati</taxon>
        <taxon>Pseudomonadota</taxon>
        <taxon>Alphaproteobacteria</taxon>
        <taxon>Caulobacterales</taxon>
        <taxon>Caulobacteraceae</taxon>
        <taxon>Brevundimonas</taxon>
    </lineage>
</organism>
<dbReference type="PANTHER" id="PTHR37463">
    <property type="entry name" value="GSL3115 PROTEIN"/>
    <property type="match status" value="1"/>
</dbReference>
<evidence type="ECO:0000313" key="2">
    <source>
        <dbReference type="Proteomes" id="UP000595448"/>
    </source>
</evidence>
<keyword evidence="2" id="KW-1185">Reference proteome</keyword>